<gene>
    <name evidence="1" type="ORF">J7I42_21030</name>
</gene>
<reference evidence="1 2" key="1">
    <citation type="submission" date="2021-03" db="EMBL/GenBank/DDBJ databases">
        <title>Assistant Professor.</title>
        <authorList>
            <person name="Huq M.A."/>
        </authorList>
    </citation>
    <scope>NUCLEOTIDE SEQUENCE [LARGE SCALE GENOMIC DNA]</scope>
    <source>
        <strain evidence="1 2">MAH-29</strain>
    </source>
</reference>
<dbReference type="Pfam" id="PF11042">
    <property type="entry name" value="DUF2750"/>
    <property type="match status" value="1"/>
</dbReference>
<proteinExistence type="predicted"/>
<protein>
    <submittedName>
        <fullName evidence="1">DUF2750 domain-containing protein</fullName>
    </submittedName>
</protein>
<name>A0ABS3YXY7_9BACT</name>
<dbReference type="RefSeq" id="WP_209140839.1">
    <property type="nucleotide sequence ID" value="NZ_JAGHKO010000005.1"/>
</dbReference>
<evidence type="ECO:0000313" key="2">
    <source>
        <dbReference type="Proteomes" id="UP000677244"/>
    </source>
</evidence>
<dbReference type="Proteomes" id="UP000677244">
    <property type="component" value="Unassembled WGS sequence"/>
</dbReference>
<accession>A0ABS3YXY7</accession>
<dbReference type="InterPro" id="IPR021284">
    <property type="entry name" value="DUF2750"/>
</dbReference>
<sequence length="128" mass="15055">MPSKKEIEEVLKLDAEKRFSYTIKRIADFEFVWAIGDQHGFANYGDDNGNVAFAIWPFEAYAALCCKADFANCKPEAIELDFFQEEYLTDFKDRKMRLAIFPLPTDKGILIDIEEFEQRLQKELDEYY</sequence>
<comment type="caution">
    <text evidence="1">The sequence shown here is derived from an EMBL/GenBank/DDBJ whole genome shotgun (WGS) entry which is preliminary data.</text>
</comment>
<dbReference type="EMBL" id="JAGHKO010000005">
    <property type="protein sequence ID" value="MBO9202786.1"/>
    <property type="molecule type" value="Genomic_DNA"/>
</dbReference>
<organism evidence="1 2">
    <name type="scientific">Niastella soli</name>
    <dbReference type="NCBI Taxonomy" id="2821487"/>
    <lineage>
        <taxon>Bacteria</taxon>
        <taxon>Pseudomonadati</taxon>
        <taxon>Bacteroidota</taxon>
        <taxon>Chitinophagia</taxon>
        <taxon>Chitinophagales</taxon>
        <taxon>Chitinophagaceae</taxon>
        <taxon>Niastella</taxon>
    </lineage>
</organism>
<evidence type="ECO:0000313" key="1">
    <source>
        <dbReference type="EMBL" id="MBO9202786.1"/>
    </source>
</evidence>
<keyword evidence="2" id="KW-1185">Reference proteome</keyword>